<protein>
    <submittedName>
        <fullName evidence="3">4'-phosphopantetheinyl transferase superfamily protein</fullName>
    </submittedName>
</protein>
<dbReference type="EMBL" id="JBHSPB010000025">
    <property type="protein sequence ID" value="MFC5724228.1"/>
    <property type="molecule type" value="Genomic_DNA"/>
</dbReference>
<dbReference type="Proteomes" id="UP001596083">
    <property type="component" value="Unassembled WGS sequence"/>
</dbReference>
<dbReference type="GO" id="GO:0016740">
    <property type="term" value="F:transferase activity"/>
    <property type="evidence" value="ECO:0007669"/>
    <property type="project" value="UniProtKB-KW"/>
</dbReference>
<comment type="caution">
    <text evidence="3">The sequence shown here is derived from an EMBL/GenBank/DDBJ whole genome shotgun (WGS) entry which is preliminary data.</text>
</comment>
<keyword evidence="4" id="KW-1185">Reference proteome</keyword>
<evidence type="ECO:0000313" key="3">
    <source>
        <dbReference type="EMBL" id="MFC5724228.1"/>
    </source>
</evidence>
<gene>
    <name evidence="3" type="ORF">ACFP1Z_29130</name>
</gene>
<dbReference type="RefSeq" id="WP_390320687.1">
    <property type="nucleotide sequence ID" value="NZ_JBHSPB010000025.1"/>
</dbReference>
<reference evidence="4" key="1">
    <citation type="journal article" date="2019" name="Int. J. Syst. Evol. Microbiol.">
        <title>The Global Catalogue of Microorganisms (GCM) 10K type strain sequencing project: providing services to taxonomists for standard genome sequencing and annotation.</title>
        <authorList>
            <consortium name="The Broad Institute Genomics Platform"/>
            <consortium name="The Broad Institute Genome Sequencing Center for Infectious Disease"/>
            <person name="Wu L."/>
            <person name="Ma J."/>
        </authorList>
    </citation>
    <scope>NUCLEOTIDE SEQUENCE [LARGE SCALE GENOMIC DNA]</scope>
    <source>
        <strain evidence="4">CGMCC 4.7304</strain>
    </source>
</reference>
<organism evidence="3 4">
    <name type="scientific">Streptomyces gamaensis</name>
    <dbReference type="NCBI Taxonomy" id="1763542"/>
    <lineage>
        <taxon>Bacteria</taxon>
        <taxon>Bacillati</taxon>
        <taxon>Actinomycetota</taxon>
        <taxon>Actinomycetes</taxon>
        <taxon>Kitasatosporales</taxon>
        <taxon>Streptomycetaceae</taxon>
        <taxon>Streptomyces</taxon>
    </lineage>
</organism>
<dbReference type="Pfam" id="PF01648">
    <property type="entry name" value="ACPS"/>
    <property type="match status" value="1"/>
</dbReference>
<proteinExistence type="predicted"/>
<evidence type="ECO:0000259" key="2">
    <source>
        <dbReference type="PROSITE" id="PS50075"/>
    </source>
</evidence>
<dbReference type="Pfam" id="PF00550">
    <property type="entry name" value="PP-binding"/>
    <property type="match status" value="1"/>
</dbReference>
<evidence type="ECO:0000256" key="1">
    <source>
        <dbReference type="ARBA" id="ARBA00022679"/>
    </source>
</evidence>
<dbReference type="Gene3D" id="3.90.470.20">
    <property type="entry name" value="4'-phosphopantetheinyl transferase domain"/>
    <property type="match status" value="1"/>
</dbReference>
<dbReference type="InterPro" id="IPR009081">
    <property type="entry name" value="PP-bd_ACP"/>
</dbReference>
<evidence type="ECO:0000313" key="4">
    <source>
        <dbReference type="Proteomes" id="UP001596083"/>
    </source>
</evidence>
<dbReference type="SUPFAM" id="SSF47336">
    <property type="entry name" value="ACP-like"/>
    <property type="match status" value="1"/>
</dbReference>
<sequence>MLTRQPLAEASLTARERERLAALPARARGQWLVSRRALRLLLGLLGLPPDTGAYAFPHRRLSLSHGEGTAVAAGAVPRSAATAHRLRGLGVDFEADRPARVDTARFFLDERERSYLAALPEAARAGERLRLWTVKEALFKADPHNRRTVLHDYRTADPAARSGRARTPHDTRHDTVFGYTSARIPGGRLTVAAALAAPRPREPESENPVPALTFDDVADRVGSTLSVPAERLTPQTTLRELAADSFLLVEMAIDLQEEFGTVFTQHELRGVSTLGELAALVGVRP</sequence>
<accession>A0ABW0Z8H0</accession>
<dbReference type="InterPro" id="IPR036736">
    <property type="entry name" value="ACP-like_sf"/>
</dbReference>
<dbReference type="InterPro" id="IPR008278">
    <property type="entry name" value="4-PPantetheinyl_Trfase_dom"/>
</dbReference>
<dbReference type="Gene3D" id="1.10.1200.10">
    <property type="entry name" value="ACP-like"/>
    <property type="match status" value="1"/>
</dbReference>
<dbReference type="PROSITE" id="PS50075">
    <property type="entry name" value="CARRIER"/>
    <property type="match status" value="1"/>
</dbReference>
<dbReference type="SUPFAM" id="SSF56214">
    <property type="entry name" value="4'-phosphopantetheinyl transferase"/>
    <property type="match status" value="1"/>
</dbReference>
<feature type="domain" description="Carrier" evidence="2">
    <location>
        <begin position="211"/>
        <end position="285"/>
    </location>
</feature>
<dbReference type="InterPro" id="IPR037143">
    <property type="entry name" value="4-PPantetheinyl_Trfase_dom_sf"/>
</dbReference>
<keyword evidence="1 3" id="KW-0808">Transferase</keyword>
<name>A0ABW0Z8H0_9ACTN</name>